<sequence>MADSLRAARGQPVRGNPRTSSQRSSALYDEQYLQPNSSYAARHSLRSVESRFSLNEHFAATRREFEFGFDDASSILERATLMSVGGNDDTLRLDGLGPESGVSAEDQLFLDLLRRNYHELLCITRAQSASPEQVRRAYFRLFRLLKTEKLSGQSRVLANTYFAVVQEAFETLIEPSRRLQYELRLQDTEVDDALSDVSNDPNAANLSNTDAACQLLQWQQAEFAPGSDIGVRFDGSKALHHAQRRQGVKGMLDPLDFSVSQSMSVLLPRLGQVSERLLQSAQGNLGRTKSHHAIPIRCGVPLFSVTASTYGIMRDLASIPPMLLADRYQPLLPEIVSRDRLPQLTASRPSPLVAARYRQEIFWRPTSADQHVHSLGGPRLPDTVIEIESGLLPEPSLTTRISNVLPVEGAEEPIYTELMVSKPIRPTPLKAPRLGLAFHRRLGEGNAFLCADSGDWALRPTEETCRFFDEFSKFGGKMPLNDIPLRVAPTVEVGYNFSSRQIGLQTGQALTRSADRGLKGLDRDIDFATGGGSWTVSAATSSSSAAGYLRYGCELDLPFLPSSSTSQPLHLEAELCTSDPLLSGGYLAVRALKRIGLLSKLGLEVGVTPYNLQVSLYWSRSNQRLKLPLLLANSSTTPRLFSARTLFWASVVPFATLAAVDFVSRRWPSRPRGSKTRRLADLSREQLSELVSRRRAEADELTALLAVAVEPRQAVERARGGLVVLSAKYGVKEGDAWVADEEVADVTVAVAALVTAADEDESFNDAGADGGAGTPQLLIPAGLRKSKILGFWDPAPLRNKVLLVRYLWRGREDVVEVKGREELKLP</sequence>
<dbReference type="STRING" id="1093900.A0A507B258"/>
<dbReference type="Gene3D" id="1.10.287.110">
    <property type="entry name" value="DnaJ domain"/>
    <property type="match status" value="1"/>
</dbReference>
<feature type="domain" description="J" evidence="3">
    <location>
        <begin position="116"/>
        <end position="185"/>
    </location>
</feature>
<dbReference type="InterPro" id="IPR024586">
    <property type="entry name" value="DnaJ-like_C11_C"/>
</dbReference>
<dbReference type="InterPro" id="IPR052243">
    <property type="entry name" value="Mito_inner_membrane_organizer"/>
</dbReference>
<feature type="region of interest" description="Disordered" evidence="2">
    <location>
        <begin position="1"/>
        <end position="26"/>
    </location>
</feature>
<protein>
    <recommendedName>
        <fullName evidence="3">J domain-containing protein</fullName>
    </recommendedName>
</protein>
<gene>
    <name evidence="4" type="ORF">E0L32_003323</name>
</gene>
<reference evidence="4 5" key="1">
    <citation type="submission" date="2019-06" db="EMBL/GenBank/DDBJ databases">
        <title>Draft genome sequence of the filamentous fungus Phialemoniopsis curvata isolated from diesel fuel.</title>
        <authorList>
            <person name="Varaljay V.A."/>
            <person name="Lyon W.J."/>
            <person name="Crouch A.L."/>
            <person name="Drake C.E."/>
            <person name="Hollomon J.M."/>
            <person name="Nadeau L.J."/>
            <person name="Nunn H.S."/>
            <person name="Stevenson B.S."/>
            <person name="Bojanowski C.L."/>
            <person name="Crookes-Goodson W.J."/>
        </authorList>
    </citation>
    <scope>NUCLEOTIDE SEQUENCE [LARGE SCALE GENOMIC DNA]</scope>
    <source>
        <strain evidence="4 5">D216</strain>
    </source>
</reference>
<dbReference type="Pfam" id="PF11875">
    <property type="entry name" value="DnaJ-like_C11_C"/>
    <property type="match status" value="1"/>
</dbReference>
<dbReference type="GO" id="GO:0005739">
    <property type="term" value="C:mitochondrion"/>
    <property type="evidence" value="ECO:0007669"/>
    <property type="project" value="GOC"/>
</dbReference>
<organism evidence="4 5">
    <name type="scientific">Thyridium curvatum</name>
    <dbReference type="NCBI Taxonomy" id="1093900"/>
    <lineage>
        <taxon>Eukaryota</taxon>
        <taxon>Fungi</taxon>
        <taxon>Dikarya</taxon>
        <taxon>Ascomycota</taxon>
        <taxon>Pezizomycotina</taxon>
        <taxon>Sordariomycetes</taxon>
        <taxon>Sordariomycetidae</taxon>
        <taxon>Thyridiales</taxon>
        <taxon>Thyridiaceae</taxon>
        <taxon>Thyridium</taxon>
    </lineage>
</organism>
<keyword evidence="1" id="KW-0143">Chaperone</keyword>
<dbReference type="PANTHER" id="PTHR44157">
    <property type="entry name" value="DNAJ HOMOLOG SUBFAMILY C MEMBER 11"/>
    <property type="match status" value="1"/>
</dbReference>
<dbReference type="AlphaFoldDB" id="A0A507B258"/>
<dbReference type="PANTHER" id="PTHR44157:SF1">
    <property type="entry name" value="DNAJ HOMOLOG SUBFAMILY C MEMBER 11"/>
    <property type="match status" value="1"/>
</dbReference>
<dbReference type="GO" id="GO:0042407">
    <property type="term" value="P:cristae formation"/>
    <property type="evidence" value="ECO:0007669"/>
    <property type="project" value="TreeGrafter"/>
</dbReference>
<dbReference type="InterPro" id="IPR036869">
    <property type="entry name" value="J_dom_sf"/>
</dbReference>
<dbReference type="PROSITE" id="PS50076">
    <property type="entry name" value="DNAJ_2"/>
    <property type="match status" value="1"/>
</dbReference>
<dbReference type="SMART" id="SM00271">
    <property type="entry name" value="DnaJ"/>
    <property type="match status" value="1"/>
</dbReference>
<dbReference type="InParanoid" id="A0A507B258"/>
<evidence type="ECO:0000256" key="2">
    <source>
        <dbReference type="SAM" id="MobiDB-lite"/>
    </source>
</evidence>
<evidence type="ECO:0000313" key="5">
    <source>
        <dbReference type="Proteomes" id="UP000319257"/>
    </source>
</evidence>
<dbReference type="InterPro" id="IPR001623">
    <property type="entry name" value="DnaJ_domain"/>
</dbReference>
<evidence type="ECO:0000313" key="4">
    <source>
        <dbReference type="EMBL" id="TPX17205.1"/>
    </source>
</evidence>
<keyword evidence="5" id="KW-1185">Reference proteome</keyword>
<name>A0A507B258_9PEZI</name>
<proteinExistence type="predicted"/>
<evidence type="ECO:0000259" key="3">
    <source>
        <dbReference type="PROSITE" id="PS50076"/>
    </source>
</evidence>
<dbReference type="Proteomes" id="UP000319257">
    <property type="component" value="Unassembled WGS sequence"/>
</dbReference>
<dbReference type="SUPFAM" id="SSF46565">
    <property type="entry name" value="Chaperone J-domain"/>
    <property type="match status" value="1"/>
</dbReference>
<comment type="caution">
    <text evidence="4">The sequence shown here is derived from an EMBL/GenBank/DDBJ whole genome shotgun (WGS) entry which is preliminary data.</text>
</comment>
<dbReference type="OrthoDB" id="666364at2759"/>
<dbReference type="GeneID" id="41970770"/>
<accession>A0A507B258</accession>
<evidence type="ECO:0000256" key="1">
    <source>
        <dbReference type="ARBA" id="ARBA00023186"/>
    </source>
</evidence>
<dbReference type="EMBL" id="SKBQ01000014">
    <property type="protein sequence ID" value="TPX17205.1"/>
    <property type="molecule type" value="Genomic_DNA"/>
</dbReference>
<dbReference type="RefSeq" id="XP_030998916.1">
    <property type="nucleotide sequence ID" value="XM_031137611.1"/>
</dbReference>